<feature type="binding site" evidence="13">
    <location>
        <begin position="12"/>
        <end position="15"/>
    </location>
    <ligand>
        <name>NADP(+)</name>
        <dbReference type="ChEBI" id="CHEBI:58349"/>
    </ligand>
</feature>
<comment type="subunit">
    <text evidence="3 12">Homodimer.</text>
</comment>
<dbReference type="RefSeq" id="WP_004334418.1">
    <property type="nucleotide sequence ID" value="NZ_ACNN01000028.1"/>
</dbReference>
<dbReference type="Proteomes" id="UP000004295">
    <property type="component" value="Unassembled WGS sequence"/>
</dbReference>
<reference evidence="16 17" key="1">
    <citation type="submission" date="2009-04" db="EMBL/GenBank/DDBJ databases">
        <authorList>
            <person name="Sebastian Y."/>
            <person name="Madupu R."/>
            <person name="Durkin A.S."/>
            <person name="Torralba M."/>
            <person name="Methe B."/>
            <person name="Sutton G.G."/>
            <person name="Strausberg R.L."/>
            <person name="Nelson K.E."/>
        </authorList>
    </citation>
    <scope>NUCLEOTIDE SEQUENCE [LARGE SCALE GENOMIC DNA]</scope>
    <source>
        <strain evidence="17">ATCC 35406 / BCRC 14492 / JCM 8526 / NCTC 13058 / HG 370</strain>
    </source>
</reference>
<dbReference type="Gene3D" id="3.40.50.720">
    <property type="entry name" value="NAD(P)-binding Rossmann-like Domain"/>
    <property type="match status" value="1"/>
</dbReference>
<evidence type="ECO:0000256" key="10">
    <source>
        <dbReference type="ARBA" id="ARBA00023154"/>
    </source>
</evidence>
<evidence type="ECO:0000256" key="11">
    <source>
        <dbReference type="ARBA" id="ARBA00052023"/>
    </source>
</evidence>
<keyword evidence="17" id="KW-1185">Reference proteome</keyword>
<dbReference type="EC" id="1.4.1.16" evidence="4 12"/>
<evidence type="ECO:0000256" key="7">
    <source>
        <dbReference type="ARBA" id="ARBA00022857"/>
    </source>
</evidence>
<dbReference type="GO" id="GO:0047850">
    <property type="term" value="F:diaminopimelate dehydrogenase activity"/>
    <property type="evidence" value="ECO:0007669"/>
    <property type="project" value="UniProtKB-UniRule"/>
</dbReference>
<evidence type="ECO:0000256" key="1">
    <source>
        <dbReference type="ARBA" id="ARBA00004896"/>
    </source>
</evidence>
<accession>C3JC00</accession>
<feature type="binding site" evidence="13">
    <location>
        <position position="228"/>
    </location>
    <ligand>
        <name>substrate</name>
    </ligand>
</feature>
<dbReference type="AlphaFoldDB" id="C3JC00"/>
<keyword evidence="7 12" id="KW-0521">NADP</keyword>
<dbReference type="Pfam" id="PF01408">
    <property type="entry name" value="GFO_IDH_MocA"/>
    <property type="match status" value="1"/>
</dbReference>
<dbReference type="NCBIfam" id="TIGR01921">
    <property type="entry name" value="DAP-DH"/>
    <property type="match status" value="1"/>
</dbReference>
<evidence type="ECO:0000256" key="4">
    <source>
        <dbReference type="ARBA" id="ARBA00012080"/>
    </source>
</evidence>
<keyword evidence="9 12" id="KW-0560">Oxidoreductase</keyword>
<evidence type="ECO:0000256" key="9">
    <source>
        <dbReference type="ARBA" id="ARBA00023002"/>
    </source>
</evidence>
<keyword evidence="8 12" id="KW-0220">Diaminopimelate biosynthesis</keyword>
<dbReference type="Pfam" id="PF16654">
    <property type="entry name" value="DAPDH_C"/>
    <property type="match status" value="1"/>
</dbReference>
<dbReference type="GO" id="GO:0000166">
    <property type="term" value="F:nucleotide binding"/>
    <property type="evidence" value="ECO:0007669"/>
    <property type="project" value="UniProtKB-KW"/>
</dbReference>
<evidence type="ECO:0000313" key="17">
    <source>
        <dbReference type="Proteomes" id="UP000004295"/>
    </source>
</evidence>
<gene>
    <name evidence="16" type="ORF">POREN0001_0138</name>
</gene>
<keyword evidence="6 12" id="KW-0028">Amino-acid biosynthesis</keyword>
<feature type="binding site" evidence="13">
    <location>
        <position position="172"/>
    </location>
    <ligand>
        <name>substrate</name>
    </ligand>
</feature>
<comment type="caution">
    <text evidence="16">The sequence shown here is derived from an EMBL/GenBank/DDBJ whole genome shotgun (WGS) entry which is preliminary data.</text>
</comment>
<evidence type="ECO:0000256" key="12">
    <source>
        <dbReference type="PIRNR" id="PIRNR025648"/>
    </source>
</evidence>
<dbReference type="EMBL" id="ACNN01000028">
    <property type="protein sequence ID" value="EEN82284.1"/>
    <property type="molecule type" value="Genomic_DNA"/>
</dbReference>
<dbReference type="GO" id="GO:0009089">
    <property type="term" value="P:lysine biosynthetic process via diaminopimelate"/>
    <property type="evidence" value="ECO:0007669"/>
    <property type="project" value="UniProtKB-UniRule"/>
</dbReference>
<dbReference type="SUPFAM" id="SSF51735">
    <property type="entry name" value="NAD(P)-binding Rossmann-fold domains"/>
    <property type="match status" value="1"/>
</dbReference>
<dbReference type="PANTHER" id="PTHR31873">
    <property type="entry name" value="L-ASPARTATE DEHYDROGENASE-RELATED"/>
    <property type="match status" value="1"/>
</dbReference>
<dbReference type="GO" id="GO:0019877">
    <property type="term" value="P:diaminopimelate biosynthetic process"/>
    <property type="evidence" value="ECO:0007669"/>
    <property type="project" value="UniProtKB-UniRule"/>
</dbReference>
<name>C3JC00_POREA</name>
<evidence type="ECO:0000259" key="15">
    <source>
        <dbReference type="Pfam" id="PF16654"/>
    </source>
</evidence>
<protein>
    <recommendedName>
        <fullName evidence="5 12">Meso-diaminopimelate D-dehydrogenase</fullName>
        <shortName evidence="12">DAPDH</shortName>
        <shortName evidence="12">Meso-DAP dehydrogenase</shortName>
        <ecNumber evidence="4 12">1.4.1.16</ecNumber>
    </recommendedName>
</protein>
<dbReference type="InterPro" id="IPR000683">
    <property type="entry name" value="Gfo/Idh/MocA-like_OxRdtase_N"/>
</dbReference>
<dbReference type="InterPro" id="IPR032094">
    <property type="entry name" value="Meso-DAP_DH_C"/>
</dbReference>
<evidence type="ECO:0000256" key="5">
    <source>
        <dbReference type="ARBA" id="ARBA00021654"/>
    </source>
</evidence>
<dbReference type="Gene3D" id="3.30.360.10">
    <property type="entry name" value="Dihydrodipicolinate Reductase, domain 2"/>
    <property type="match status" value="1"/>
</dbReference>
<evidence type="ECO:0000256" key="6">
    <source>
        <dbReference type="ARBA" id="ARBA00022605"/>
    </source>
</evidence>
<comment type="function">
    <text evidence="12">Catalyzes the reversible NADPH-dependent reductive amination of L-2-amino-6-oxopimelate, the acyclic form of L-tetrahydrodipicolinate, to generate the meso compound, D,L-2,6-diaminopimelate.</text>
</comment>
<keyword evidence="10 12" id="KW-0457">Lysine biosynthesis</keyword>
<dbReference type="STRING" id="553175.POREN0001_0138"/>
<feature type="binding site" evidence="13">
    <location>
        <begin position="91"/>
        <end position="93"/>
    </location>
    <ligand>
        <name>NADP(+)</name>
        <dbReference type="ChEBI" id="CHEBI:58349"/>
    </ligand>
</feature>
<feature type="domain" description="Meso-diaminopimelate D-dehydrogenase C-terminal" evidence="15">
    <location>
        <begin position="121"/>
        <end position="176"/>
    </location>
</feature>
<dbReference type="CDD" id="cd02270">
    <property type="entry name" value="meso-DAPDH_N"/>
    <property type="match status" value="1"/>
</dbReference>
<dbReference type="PIRSF" id="PIRSF025648">
    <property type="entry name" value="DDH"/>
    <property type="match status" value="1"/>
</dbReference>
<evidence type="ECO:0000259" key="14">
    <source>
        <dbReference type="Pfam" id="PF01408"/>
    </source>
</evidence>
<dbReference type="UniPathway" id="UPA00034">
    <property type="reaction ID" value="UER00026"/>
</dbReference>
<feature type="binding site" evidence="13">
    <location>
        <position position="254"/>
    </location>
    <ligand>
        <name>substrate</name>
    </ligand>
</feature>
<feature type="binding site" evidence="13">
    <location>
        <begin position="120"/>
        <end position="124"/>
    </location>
    <ligand>
        <name>NADP(+)</name>
        <dbReference type="ChEBI" id="CHEBI:58349"/>
    </ligand>
</feature>
<evidence type="ECO:0000256" key="2">
    <source>
        <dbReference type="ARBA" id="ARBA00007442"/>
    </source>
</evidence>
<organism evidence="16 17">
    <name type="scientific">Porphyromonas endodontalis (strain ATCC 35406 / DSM 24491 / JCM 8526 / CCUG 16442 / BCRC 14492 / NCTC 13058 / HG 370)</name>
    <name type="common">Bacteroides endodontalis</name>
    <dbReference type="NCBI Taxonomy" id="553175"/>
    <lineage>
        <taxon>Bacteria</taxon>
        <taxon>Pseudomonadati</taxon>
        <taxon>Bacteroidota</taxon>
        <taxon>Bacteroidia</taxon>
        <taxon>Bacteroidales</taxon>
        <taxon>Porphyromonadaceae</taxon>
        <taxon>Porphyromonas</taxon>
    </lineage>
</organism>
<feature type="domain" description="Gfo/Idh/MocA-like oxidoreductase N-terminal" evidence="14">
    <location>
        <begin position="6"/>
        <end position="87"/>
    </location>
</feature>
<comment type="catalytic activity">
    <reaction evidence="11 12">
        <text>meso-2,6-diaminopimelate + NADP(+) + H2O = (S)-2-amino-6-oxoheptanedioate + NH4(+) + NADPH + H(+)</text>
        <dbReference type="Rhea" id="RHEA:13561"/>
        <dbReference type="ChEBI" id="CHEBI:15377"/>
        <dbReference type="ChEBI" id="CHEBI:15378"/>
        <dbReference type="ChEBI" id="CHEBI:28938"/>
        <dbReference type="ChEBI" id="CHEBI:57783"/>
        <dbReference type="ChEBI" id="CHEBI:57791"/>
        <dbReference type="ChEBI" id="CHEBI:58349"/>
        <dbReference type="ChEBI" id="CHEBI:58556"/>
        <dbReference type="EC" id="1.4.1.16"/>
    </reaction>
</comment>
<dbReference type="PANTHER" id="PTHR31873:SF6">
    <property type="entry name" value="ASPARTATE DEHYDROGENASE DOMAIN-CONTAINING PROTEIN"/>
    <property type="match status" value="1"/>
</dbReference>
<dbReference type="eggNOG" id="COG1712">
    <property type="taxonomic scope" value="Bacteria"/>
</dbReference>
<feature type="binding site" evidence="13">
    <location>
        <position position="182"/>
    </location>
    <ligand>
        <name>substrate</name>
    </ligand>
</feature>
<dbReference type="SUPFAM" id="SSF55347">
    <property type="entry name" value="Glyceraldehyde-3-phosphate dehydrogenase-like, C-terminal domain"/>
    <property type="match status" value="1"/>
</dbReference>
<evidence type="ECO:0000256" key="3">
    <source>
        <dbReference type="ARBA" id="ARBA00011738"/>
    </source>
</evidence>
<dbReference type="InterPro" id="IPR036291">
    <property type="entry name" value="NAD(P)-bd_dom_sf"/>
</dbReference>
<evidence type="ECO:0000313" key="16">
    <source>
        <dbReference type="EMBL" id="EEN82284.1"/>
    </source>
</evidence>
<comment type="pathway">
    <text evidence="1 12">Amino-acid biosynthesis; L-lysine biosynthesis via DAP pathway; DL-2,6-diaminopimelate from (S)-tetrahydrodipicolinate: step 1/1.</text>
</comment>
<feature type="binding site" evidence="13">
    <location>
        <begin position="68"/>
        <end position="71"/>
    </location>
    <ligand>
        <name>NADP(+)</name>
        <dbReference type="ChEBI" id="CHEBI:58349"/>
    </ligand>
</feature>
<dbReference type="GeneID" id="93365866"/>
<proteinExistence type="inferred from homology"/>
<dbReference type="InterPro" id="IPR010190">
    <property type="entry name" value="Diaminopimelate_DH_Ddh"/>
</dbReference>
<keyword evidence="13" id="KW-0547">Nucleotide-binding</keyword>
<sequence>MNQKYRVAVVGYGNIGRYALDAIKASPDFELAGVVRRSLTEKQPSALQDIPVVTSIDALDKVDVALLCTPTRAVEEYALDILSRGIATVDTFDIHSGIVPLRRSLHAAAIAHKTVAVLSAGWDPGSDSMVRTLMEAIVPRGITYTNFGPGMSMGHTVAVKAIGGVEKALSITIPVGTGLHRRMVYIELAPGYNEAEVAQRIKQDDYFAHDETHVVVVDDVDQLIDMGHGVSMERKGVSGATHNQHLNFEMRINNPALTAQVMVCAARAALRMAPGAYTMPEIAPIDLLPGDREKWITKLC</sequence>
<evidence type="ECO:0000256" key="13">
    <source>
        <dbReference type="PIRSR" id="PIRSR025648-1"/>
    </source>
</evidence>
<evidence type="ECO:0000256" key="8">
    <source>
        <dbReference type="ARBA" id="ARBA00022915"/>
    </source>
</evidence>
<comment type="similarity">
    <text evidence="2 12">Belongs to the diaminopimelate dehydrogenase family.</text>
</comment>